<evidence type="ECO:0000256" key="1">
    <source>
        <dbReference type="ARBA" id="ARBA00007274"/>
    </source>
</evidence>
<proteinExistence type="inferred from homology"/>
<keyword evidence="4 7" id="KW-0808">Transferase</keyword>
<reference evidence="7 8" key="1">
    <citation type="journal article" date="2012" name="J. Bacteriol.">
        <title>Complete Genome Sequence of the Naphthalene-Degrading Pseudomonas putida Strain ND6.</title>
        <authorList>
            <person name="Li S."/>
            <person name="Zhao H."/>
            <person name="Li Y."/>
            <person name="Niu S."/>
            <person name="Cai B."/>
        </authorList>
    </citation>
    <scope>NUCLEOTIDE SEQUENCE [LARGE SCALE GENOMIC DNA]</scope>
    <source>
        <strain evidence="7 8">ND6</strain>
    </source>
</reference>
<dbReference type="SUPFAM" id="SSF51161">
    <property type="entry name" value="Trimeric LpxA-like enzymes"/>
    <property type="match status" value="1"/>
</dbReference>
<gene>
    <name evidence="7" type="ORF">YSA_07294</name>
</gene>
<keyword evidence="3" id="KW-0028">Amino-acid biosynthesis</keyword>
<dbReference type="EMBL" id="CP003588">
    <property type="protein sequence ID" value="AFK70713.1"/>
    <property type="molecule type" value="Genomic_DNA"/>
</dbReference>
<dbReference type="InterPro" id="IPR001451">
    <property type="entry name" value="Hexapep"/>
</dbReference>
<comment type="catalytic activity">
    <reaction evidence="6">
        <text>L-serine + acetyl-CoA = O-acetyl-L-serine + CoA</text>
        <dbReference type="Rhea" id="RHEA:24560"/>
        <dbReference type="ChEBI" id="CHEBI:33384"/>
        <dbReference type="ChEBI" id="CHEBI:57287"/>
        <dbReference type="ChEBI" id="CHEBI:57288"/>
        <dbReference type="ChEBI" id="CHEBI:58340"/>
        <dbReference type="EC" id="2.3.1.30"/>
    </reaction>
</comment>
<dbReference type="KEGG" id="ppi:YSA_07294"/>
<dbReference type="GO" id="GO:0008652">
    <property type="term" value="P:amino acid biosynthetic process"/>
    <property type="evidence" value="ECO:0007669"/>
    <property type="project" value="UniProtKB-KW"/>
</dbReference>
<evidence type="ECO:0000256" key="2">
    <source>
        <dbReference type="ARBA" id="ARBA00013266"/>
    </source>
</evidence>
<evidence type="ECO:0000313" key="8">
    <source>
        <dbReference type="Proteomes" id="UP000005268"/>
    </source>
</evidence>
<dbReference type="EC" id="2.3.1.30" evidence="2"/>
<dbReference type="InterPro" id="IPR011004">
    <property type="entry name" value="Trimer_LpxA-like_sf"/>
</dbReference>
<dbReference type="InterPro" id="IPR045304">
    <property type="entry name" value="LbH_SAT"/>
</dbReference>
<dbReference type="HOGENOM" id="CLU_051638_10_1_6"/>
<dbReference type="Proteomes" id="UP000005268">
    <property type="component" value="Chromosome"/>
</dbReference>
<evidence type="ECO:0000256" key="6">
    <source>
        <dbReference type="ARBA" id="ARBA00049486"/>
    </source>
</evidence>
<dbReference type="CDD" id="cd03354">
    <property type="entry name" value="LbH_SAT"/>
    <property type="match status" value="1"/>
</dbReference>
<evidence type="ECO:0000256" key="5">
    <source>
        <dbReference type="ARBA" id="ARBA00023315"/>
    </source>
</evidence>
<keyword evidence="5" id="KW-0012">Acyltransferase</keyword>
<dbReference type="AlphaFoldDB" id="I3UYZ2"/>
<dbReference type="Gene3D" id="2.160.10.10">
    <property type="entry name" value="Hexapeptide repeat proteins"/>
    <property type="match status" value="1"/>
</dbReference>
<protein>
    <recommendedName>
        <fullName evidence="2">serine O-acetyltransferase</fullName>
        <ecNumber evidence="2">2.3.1.30</ecNumber>
    </recommendedName>
</protein>
<comment type="similarity">
    <text evidence="1">Belongs to the transferase hexapeptide repeat family.</text>
</comment>
<evidence type="ECO:0000256" key="3">
    <source>
        <dbReference type="ARBA" id="ARBA00022605"/>
    </source>
</evidence>
<dbReference type="GO" id="GO:0009001">
    <property type="term" value="F:serine O-acetyltransferase activity"/>
    <property type="evidence" value="ECO:0007669"/>
    <property type="project" value="UniProtKB-EC"/>
</dbReference>
<accession>I3UYZ2</accession>
<evidence type="ECO:0000256" key="4">
    <source>
        <dbReference type="ARBA" id="ARBA00022679"/>
    </source>
</evidence>
<dbReference type="PATRIC" id="fig|231023.4.peg.3511"/>
<name>I3UYZ2_PSEPU</name>
<evidence type="ECO:0000313" key="7">
    <source>
        <dbReference type="EMBL" id="AFK70713.1"/>
    </source>
</evidence>
<sequence>MQTRQLDIKPMHPMDMQSAVIARLPVPDELESFKVVKNLVTSALLECCSIVEFEALKETPVIERVTEQAHADLQAFAMKDPAAGRDLVFIAKTYTSYSAVLHYRLAHWIYNNSAATYGAGGQCLAAMISRRGKMLSGAEIHFRSRIGARFIIDHGMGTVIGETSTIGDDCYVLGGVTLGARGISDNPSSPRHPTLGNRVQIGAFASVLGAIHVGDGAFIGPGCIVTKDVPAAARVQVKTSLQVVLES</sequence>
<dbReference type="PANTHER" id="PTHR42811">
    <property type="entry name" value="SERINE ACETYLTRANSFERASE"/>
    <property type="match status" value="1"/>
</dbReference>
<dbReference type="InterPro" id="IPR042122">
    <property type="entry name" value="Ser_AcTrfase_N_sf"/>
</dbReference>
<dbReference type="Pfam" id="PF00132">
    <property type="entry name" value="Hexapep"/>
    <property type="match status" value="1"/>
</dbReference>
<organism evidence="7 8">
    <name type="scientific">Pseudomonas putida ND6</name>
    <dbReference type="NCBI Taxonomy" id="231023"/>
    <lineage>
        <taxon>Bacteria</taxon>
        <taxon>Pseudomonadati</taxon>
        <taxon>Pseudomonadota</taxon>
        <taxon>Gammaproteobacteria</taxon>
        <taxon>Pseudomonadales</taxon>
        <taxon>Pseudomonadaceae</taxon>
        <taxon>Pseudomonas</taxon>
    </lineage>
</organism>
<dbReference type="Gene3D" id="1.10.3130.10">
    <property type="entry name" value="serine acetyltransferase, domain 1"/>
    <property type="match status" value="1"/>
</dbReference>